<keyword evidence="2" id="KW-0547">Nucleotide-binding</keyword>
<dbReference type="InterPro" id="IPR027417">
    <property type="entry name" value="P-loop_NTPase"/>
</dbReference>
<dbReference type="Pfam" id="PF00005">
    <property type="entry name" value="ABC_tran"/>
    <property type="match status" value="1"/>
</dbReference>
<evidence type="ECO:0000259" key="4">
    <source>
        <dbReference type="PROSITE" id="PS50893"/>
    </source>
</evidence>
<dbReference type="InterPro" id="IPR003593">
    <property type="entry name" value="AAA+_ATPase"/>
</dbReference>
<dbReference type="Proteomes" id="UP000622860">
    <property type="component" value="Unassembled WGS sequence"/>
</dbReference>
<protein>
    <submittedName>
        <fullName evidence="5">ABC transporter ATP-binding protein</fullName>
    </submittedName>
</protein>
<dbReference type="EMBL" id="BMFR01000001">
    <property type="protein sequence ID" value="GGG61024.1"/>
    <property type="molecule type" value="Genomic_DNA"/>
</dbReference>
<feature type="domain" description="ABC transporter" evidence="4">
    <location>
        <begin position="2"/>
        <end position="226"/>
    </location>
</feature>
<name>A0A917GYA9_9BACI</name>
<dbReference type="SMART" id="SM00382">
    <property type="entry name" value="AAA"/>
    <property type="match status" value="1"/>
</dbReference>
<evidence type="ECO:0000256" key="3">
    <source>
        <dbReference type="ARBA" id="ARBA00022840"/>
    </source>
</evidence>
<dbReference type="PROSITE" id="PS50893">
    <property type="entry name" value="ABC_TRANSPORTER_2"/>
    <property type="match status" value="1"/>
</dbReference>
<dbReference type="AlphaFoldDB" id="A0A917GYA9"/>
<evidence type="ECO:0000313" key="6">
    <source>
        <dbReference type="Proteomes" id="UP000622860"/>
    </source>
</evidence>
<dbReference type="PANTHER" id="PTHR42939:SF1">
    <property type="entry name" value="ABC TRANSPORTER ATP-BINDING PROTEIN ALBC-RELATED"/>
    <property type="match status" value="1"/>
</dbReference>
<dbReference type="CDD" id="cd03230">
    <property type="entry name" value="ABC_DR_subfamily_A"/>
    <property type="match status" value="1"/>
</dbReference>
<sequence length="231" mass="26654">MMELQNINLFMNDKNVLHSINLQWRKGESIALIGANGAGKSSLLKVLGTLVKPNSGKLKYPSDLSVKEWKKLLGIVFPETFLYHSLTAYENLRFYQKLYGKINKDRIDEVLKQVKLFHVKQEIVDTYSKGMKQRLSIARALLHNPTYLLLDEPFDGLDSESKEILKNMLLQMRQKGTGYILVSHDSEQAWELCDRAVLMHEGRIIAEGKCTNQGYFPFIKRYREIVKEKSS</sequence>
<dbReference type="SUPFAM" id="SSF52540">
    <property type="entry name" value="P-loop containing nucleoside triphosphate hydrolases"/>
    <property type="match status" value="1"/>
</dbReference>
<dbReference type="Gene3D" id="3.40.50.300">
    <property type="entry name" value="P-loop containing nucleotide triphosphate hydrolases"/>
    <property type="match status" value="1"/>
</dbReference>
<dbReference type="InterPro" id="IPR051782">
    <property type="entry name" value="ABC_Transporter_VariousFunc"/>
</dbReference>
<dbReference type="InterPro" id="IPR003439">
    <property type="entry name" value="ABC_transporter-like_ATP-bd"/>
</dbReference>
<evidence type="ECO:0000256" key="1">
    <source>
        <dbReference type="ARBA" id="ARBA00022448"/>
    </source>
</evidence>
<dbReference type="InterPro" id="IPR017871">
    <property type="entry name" value="ABC_transporter-like_CS"/>
</dbReference>
<reference evidence="5" key="1">
    <citation type="journal article" date="2014" name="Int. J. Syst. Evol. Microbiol.">
        <title>Complete genome sequence of Corynebacterium casei LMG S-19264T (=DSM 44701T), isolated from a smear-ripened cheese.</title>
        <authorList>
            <consortium name="US DOE Joint Genome Institute (JGI-PGF)"/>
            <person name="Walter F."/>
            <person name="Albersmeier A."/>
            <person name="Kalinowski J."/>
            <person name="Ruckert C."/>
        </authorList>
    </citation>
    <scope>NUCLEOTIDE SEQUENCE</scope>
    <source>
        <strain evidence="5">CGMCC 1.12754</strain>
    </source>
</reference>
<keyword evidence="1" id="KW-0813">Transport</keyword>
<proteinExistence type="predicted"/>
<organism evidence="5 6">
    <name type="scientific">Virgibacillus oceani</name>
    <dbReference type="NCBI Taxonomy" id="1479511"/>
    <lineage>
        <taxon>Bacteria</taxon>
        <taxon>Bacillati</taxon>
        <taxon>Bacillota</taxon>
        <taxon>Bacilli</taxon>
        <taxon>Bacillales</taxon>
        <taxon>Bacillaceae</taxon>
        <taxon>Virgibacillus</taxon>
    </lineage>
</organism>
<dbReference type="PANTHER" id="PTHR42939">
    <property type="entry name" value="ABC TRANSPORTER ATP-BINDING PROTEIN ALBC-RELATED"/>
    <property type="match status" value="1"/>
</dbReference>
<evidence type="ECO:0000256" key="2">
    <source>
        <dbReference type="ARBA" id="ARBA00022741"/>
    </source>
</evidence>
<dbReference type="GO" id="GO:0016887">
    <property type="term" value="F:ATP hydrolysis activity"/>
    <property type="evidence" value="ECO:0007669"/>
    <property type="project" value="InterPro"/>
</dbReference>
<keyword evidence="6" id="KW-1185">Reference proteome</keyword>
<dbReference type="GO" id="GO:0005524">
    <property type="term" value="F:ATP binding"/>
    <property type="evidence" value="ECO:0007669"/>
    <property type="project" value="UniProtKB-KW"/>
</dbReference>
<comment type="caution">
    <text evidence="5">The sequence shown here is derived from an EMBL/GenBank/DDBJ whole genome shotgun (WGS) entry which is preliminary data.</text>
</comment>
<dbReference type="PROSITE" id="PS00211">
    <property type="entry name" value="ABC_TRANSPORTER_1"/>
    <property type="match status" value="1"/>
</dbReference>
<dbReference type="RefSeq" id="WP_188453330.1">
    <property type="nucleotide sequence ID" value="NZ_BMFR01000001.1"/>
</dbReference>
<reference evidence="5" key="2">
    <citation type="submission" date="2020-09" db="EMBL/GenBank/DDBJ databases">
        <authorList>
            <person name="Sun Q."/>
            <person name="Zhou Y."/>
        </authorList>
    </citation>
    <scope>NUCLEOTIDE SEQUENCE</scope>
    <source>
        <strain evidence="5">CGMCC 1.12754</strain>
    </source>
</reference>
<gene>
    <name evidence="5" type="ORF">GCM10011398_00330</name>
</gene>
<keyword evidence="3 5" id="KW-0067">ATP-binding</keyword>
<evidence type="ECO:0000313" key="5">
    <source>
        <dbReference type="EMBL" id="GGG61024.1"/>
    </source>
</evidence>
<accession>A0A917GYA9</accession>